<dbReference type="Proteomes" id="UP000468766">
    <property type="component" value="Unassembled WGS sequence"/>
</dbReference>
<dbReference type="InterPro" id="IPR003735">
    <property type="entry name" value="Metal_Tscrpt_repr"/>
</dbReference>
<dbReference type="GO" id="GO:0046872">
    <property type="term" value="F:metal ion binding"/>
    <property type="evidence" value="ECO:0007669"/>
    <property type="project" value="InterPro"/>
</dbReference>
<comment type="caution">
    <text evidence="1">The sequence shown here is derived from an EMBL/GenBank/DDBJ whole genome shotgun (WGS) entry which is preliminary data.</text>
</comment>
<accession>A0A6I0EW22</accession>
<dbReference type="GO" id="GO:0045892">
    <property type="term" value="P:negative regulation of DNA-templated transcription"/>
    <property type="evidence" value="ECO:0007669"/>
    <property type="project" value="UniProtKB-ARBA"/>
</dbReference>
<dbReference type="Pfam" id="PF02583">
    <property type="entry name" value="Trns_repr_metal"/>
    <property type="match status" value="1"/>
</dbReference>
<gene>
    <name evidence="1" type="ORF">F9B85_12940</name>
</gene>
<evidence type="ECO:0000313" key="2">
    <source>
        <dbReference type="Proteomes" id="UP000468766"/>
    </source>
</evidence>
<dbReference type="EMBL" id="WBXO01000013">
    <property type="protein sequence ID" value="KAB2951268.1"/>
    <property type="molecule type" value="Genomic_DNA"/>
</dbReference>
<dbReference type="PANTHER" id="PTHR33677">
    <property type="entry name" value="TRANSCRIPTIONAL REPRESSOR FRMR-RELATED"/>
    <property type="match status" value="1"/>
</dbReference>
<reference evidence="1 2" key="1">
    <citation type="submission" date="2019-10" db="EMBL/GenBank/DDBJ databases">
        <title>Whole-genome sequence of the extremophile Heliorestis acidaminivorans DSM 24790.</title>
        <authorList>
            <person name="Kyndt J.A."/>
            <person name="Meyer T.E."/>
        </authorList>
    </citation>
    <scope>NUCLEOTIDE SEQUENCE [LARGE SCALE GENOMIC DNA]</scope>
    <source>
        <strain evidence="1 2">DSM 24790</strain>
    </source>
</reference>
<dbReference type="AlphaFoldDB" id="A0A6I0EW22"/>
<dbReference type="OrthoDB" id="9811244at2"/>
<keyword evidence="2" id="KW-1185">Reference proteome</keyword>
<dbReference type="InterPro" id="IPR038390">
    <property type="entry name" value="Metal_Tscrpt_repr_sf"/>
</dbReference>
<evidence type="ECO:0000313" key="1">
    <source>
        <dbReference type="EMBL" id="KAB2951268.1"/>
    </source>
</evidence>
<proteinExistence type="predicted"/>
<protein>
    <submittedName>
        <fullName evidence="1">Metal-sensitive transcriptional regulator</fullName>
    </submittedName>
</protein>
<dbReference type="GO" id="GO:0003677">
    <property type="term" value="F:DNA binding"/>
    <property type="evidence" value="ECO:0007669"/>
    <property type="project" value="InterPro"/>
</dbReference>
<organism evidence="1 2">
    <name type="scientific">Heliorestis acidaminivorans</name>
    <dbReference type="NCBI Taxonomy" id="553427"/>
    <lineage>
        <taxon>Bacteria</taxon>
        <taxon>Bacillati</taxon>
        <taxon>Bacillota</taxon>
        <taxon>Clostridia</taxon>
        <taxon>Eubacteriales</taxon>
        <taxon>Heliobacteriaceae</taxon>
        <taxon>Heliorestis</taxon>
    </lineage>
</organism>
<dbReference type="Gene3D" id="1.20.58.1000">
    <property type="entry name" value="Metal-sensitive repressor, helix protomer"/>
    <property type="match status" value="1"/>
</dbReference>
<dbReference type="CDD" id="cd10148">
    <property type="entry name" value="CsoR-like_DUF156"/>
    <property type="match status" value="1"/>
</dbReference>
<sequence length="89" mass="9959">MDCTHSKEALIRRLKKVEGQVKGIQKMLNEDKGCLDLLVQVAAARAAINRVGTLIIMNHTRKCLSEVPLTEEQEKAVEELVDVLAKFTK</sequence>
<name>A0A6I0EW22_9FIRM</name>
<dbReference type="RefSeq" id="WP_151621627.1">
    <property type="nucleotide sequence ID" value="NZ_WBXO01000013.1"/>
</dbReference>